<accession>A0A8S5U4Z5</accession>
<evidence type="ECO:0000256" key="1">
    <source>
        <dbReference type="SAM" id="MobiDB-lite"/>
    </source>
</evidence>
<feature type="compositionally biased region" description="Basic and acidic residues" evidence="1">
    <location>
        <begin position="182"/>
        <end position="191"/>
    </location>
</feature>
<dbReference type="Pfam" id="PF23847">
    <property type="entry name" value="DUF7211"/>
    <property type="match status" value="1"/>
</dbReference>
<feature type="region of interest" description="Disordered" evidence="1">
    <location>
        <begin position="34"/>
        <end position="69"/>
    </location>
</feature>
<organism evidence="2">
    <name type="scientific">Siphoviridae sp. cttG32</name>
    <dbReference type="NCBI Taxonomy" id="2825705"/>
    <lineage>
        <taxon>Viruses</taxon>
        <taxon>Duplodnaviria</taxon>
        <taxon>Heunggongvirae</taxon>
        <taxon>Uroviricota</taxon>
        <taxon>Caudoviricetes</taxon>
    </lineage>
</organism>
<protein>
    <submittedName>
        <fullName evidence="2">Uncharacterized protein</fullName>
    </submittedName>
</protein>
<name>A0A8S5U4Z5_9CAUD</name>
<reference evidence="2" key="1">
    <citation type="journal article" date="2021" name="Proc. Natl. Acad. Sci. U.S.A.">
        <title>A Catalog of Tens of Thousands of Viruses from Human Metagenomes Reveals Hidden Associations with Chronic Diseases.</title>
        <authorList>
            <person name="Tisza M.J."/>
            <person name="Buck C.B."/>
        </authorList>
    </citation>
    <scope>NUCLEOTIDE SEQUENCE</scope>
    <source>
        <strain evidence="2">CttG32</strain>
    </source>
</reference>
<dbReference type="InterPro" id="IPR055635">
    <property type="entry name" value="DUF7211"/>
</dbReference>
<proteinExistence type="predicted"/>
<dbReference type="EMBL" id="BK016012">
    <property type="protein sequence ID" value="DAF89527.1"/>
    <property type="molecule type" value="Genomic_DNA"/>
</dbReference>
<sequence>MQVYKDELCHWGIKGMKWGVRRYQNKDGTLTAAGKKHYAGDGNAGEDAQQPKTEYAPKRSGKNAEDYTDDELRSRINRLQMEKQYRDLQGQSNIRADDPNKELKAEKERLQLQRDVKQLRKDVNGGQTFVKSVMQDAGKQVLTKATAGVMSYGAKRFITDVMGNPELANAVVNGSAGSQQQQKKDDKKDEA</sequence>
<feature type="region of interest" description="Disordered" evidence="1">
    <location>
        <begin position="171"/>
        <end position="191"/>
    </location>
</feature>
<evidence type="ECO:0000313" key="2">
    <source>
        <dbReference type="EMBL" id="DAF89527.1"/>
    </source>
</evidence>